<evidence type="ECO:0000256" key="3">
    <source>
        <dbReference type="ARBA" id="ARBA00022729"/>
    </source>
</evidence>
<keyword evidence="3" id="KW-0732">Signal</keyword>
<accession>A0ABR7Y6Q6</accession>
<evidence type="ECO:0000313" key="9">
    <source>
        <dbReference type="Proteomes" id="UP000606494"/>
    </source>
</evidence>
<comment type="similarity">
    <text evidence="2">Belongs to the SusD family.</text>
</comment>
<dbReference type="RefSeq" id="WP_190310123.1">
    <property type="nucleotide sequence ID" value="NZ_JACNYK010000004.1"/>
</dbReference>
<dbReference type="Pfam" id="PF07980">
    <property type="entry name" value="SusD_RagB"/>
    <property type="match status" value="1"/>
</dbReference>
<dbReference type="InterPro" id="IPR033985">
    <property type="entry name" value="SusD-like_N"/>
</dbReference>
<sequence length="440" mass="50663">MRQKFIYICIAIAGVFMHSCDRYLDIQPVGTVVPSTESDFRALLTSGYSVFPTHKSLLSLRTDELLLDEFSTDMAVLKDIYIWNDQAPDPTTLSYPWATFYKSIFYANLLLTEIDDKLGDNEVTKQLKAEAYLLRAYSHFELLNCYAPVYSDANKQHRGVPIAETIDLEQKFPVRTVEEVYTFIANDMARATELMQIGNQPSEHRYRFSKRALHAFAARLHLYRSEWKQALSEAQTALAIEGGLVDLNDGEALLPNDFESVESIQAWDNPSTAQLQSSTNVSEHIISLYDQVNDQRFAYYFKKSGNEYRSLKGGDNRFKVSFRNGELYLIVAEAALHLDNKTVALEAFRTLAQHRLSASAASEQENKLDALSNEELLEFLQEERTRELALEGLRWYDLKRWGRPEIQHLFLGETYTLQKEDPRYTIRYPREAIENNPELL</sequence>
<keyword evidence="5" id="KW-0998">Cell outer membrane</keyword>
<evidence type="ECO:0000313" key="8">
    <source>
        <dbReference type="EMBL" id="MBD1426980.1"/>
    </source>
</evidence>
<evidence type="ECO:0000256" key="4">
    <source>
        <dbReference type="ARBA" id="ARBA00023136"/>
    </source>
</evidence>
<comment type="subcellular location">
    <subcellularLocation>
        <location evidence="1">Cell outer membrane</location>
    </subcellularLocation>
</comment>
<dbReference type="Proteomes" id="UP000606494">
    <property type="component" value="Unassembled WGS sequence"/>
</dbReference>
<dbReference type="InterPro" id="IPR012944">
    <property type="entry name" value="SusD_RagB_dom"/>
</dbReference>
<evidence type="ECO:0000256" key="5">
    <source>
        <dbReference type="ARBA" id="ARBA00023237"/>
    </source>
</evidence>
<proteinExistence type="inferred from homology"/>
<dbReference type="InterPro" id="IPR011990">
    <property type="entry name" value="TPR-like_helical_dom_sf"/>
</dbReference>
<evidence type="ECO:0000256" key="2">
    <source>
        <dbReference type="ARBA" id="ARBA00006275"/>
    </source>
</evidence>
<comment type="caution">
    <text evidence="8">The sequence shown here is derived from an EMBL/GenBank/DDBJ whole genome shotgun (WGS) entry which is preliminary data.</text>
</comment>
<name>A0ABR7Y6Q6_9SPHI</name>
<dbReference type="SUPFAM" id="SSF48452">
    <property type="entry name" value="TPR-like"/>
    <property type="match status" value="1"/>
</dbReference>
<keyword evidence="9" id="KW-1185">Reference proteome</keyword>
<dbReference type="EMBL" id="JACNYK010000004">
    <property type="protein sequence ID" value="MBD1426980.1"/>
    <property type="molecule type" value="Genomic_DNA"/>
</dbReference>
<evidence type="ECO:0000259" key="6">
    <source>
        <dbReference type="Pfam" id="PF07980"/>
    </source>
</evidence>
<dbReference type="Gene3D" id="1.25.40.390">
    <property type="match status" value="1"/>
</dbReference>
<feature type="domain" description="SusD-like N-terminal" evidence="7">
    <location>
        <begin position="23"/>
        <end position="222"/>
    </location>
</feature>
<gene>
    <name evidence="8" type="ORF">H8B17_15465</name>
</gene>
<reference evidence="8 9" key="1">
    <citation type="submission" date="2020-08" db="EMBL/GenBank/DDBJ databases">
        <title>Sphingobacterium sp. DN00404 isolated from aquaculture water.</title>
        <authorList>
            <person name="Zhang M."/>
        </authorList>
    </citation>
    <scope>NUCLEOTIDE SEQUENCE [LARGE SCALE GENOMIC DNA]</scope>
    <source>
        <strain evidence="8 9">KCTC 32294</strain>
    </source>
</reference>
<dbReference type="Pfam" id="PF14322">
    <property type="entry name" value="SusD-like_3"/>
    <property type="match status" value="1"/>
</dbReference>
<keyword evidence="4" id="KW-0472">Membrane</keyword>
<protein>
    <submittedName>
        <fullName evidence="8">RagB/SusD family nutrient uptake outer membrane protein</fullName>
    </submittedName>
</protein>
<organism evidence="8 9">
    <name type="scientific">Sphingobacterium arenae</name>
    <dbReference type="NCBI Taxonomy" id="1280598"/>
    <lineage>
        <taxon>Bacteria</taxon>
        <taxon>Pseudomonadati</taxon>
        <taxon>Bacteroidota</taxon>
        <taxon>Sphingobacteriia</taxon>
        <taxon>Sphingobacteriales</taxon>
        <taxon>Sphingobacteriaceae</taxon>
        <taxon>Sphingobacterium</taxon>
    </lineage>
</organism>
<evidence type="ECO:0000256" key="1">
    <source>
        <dbReference type="ARBA" id="ARBA00004442"/>
    </source>
</evidence>
<evidence type="ECO:0000259" key="7">
    <source>
        <dbReference type="Pfam" id="PF14322"/>
    </source>
</evidence>
<feature type="domain" description="RagB/SusD" evidence="6">
    <location>
        <begin position="295"/>
        <end position="414"/>
    </location>
</feature>